<keyword evidence="3 6" id="KW-0812">Transmembrane</keyword>
<dbReference type="AlphaFoldDB" id="A0A0M0JE30"/>
<dbReference type="PANTHER" id="PTHR23511">
    <property type="entry name" value="SYNAPTIC VESICLE GLYCOPROTEIN 2"/>
    <property type="match status" value="1"/>
</dbReference>
<feature type="transmembrane region" description="Helical" evidence="6">
    <location>
        <begin position="71"/>
        <end position="98"/>
    </location>
</feature>
<feature type="transmembrane region" description="Helical" evidence="6">
    <location>
        <begin position="143"/>
        <end position="162"/>
    </location>
</feature>
<evidence type="ECO:0000259" key="8">
    <source>
        <dbReference type="PROSITE" id="PS50850"/>
    </source>
</evidence>
<gene>
    <name evidence="9" type="ORF">Ctob_011150</name>
</gene>
<dbReference type="InterPro" id="IPR036259">
    <property type="entry name" value="MFS_trans_sf"/>
</dbReference>
<comment type="subcellular location">
    <subcellularLocation>
        <location evidence="1">Membrane</location>
        <topology evidence="1">Multi-pass membrane protein</topology>
    </subcellularLocation>
</comment>
<evidence type="ECO:0000313" key="10">
    <source>
        <dbReference type="Proteomes" id="UP000037460"/>
    </source>
</evidence>
<evidence type="ECO:0000256" key="6">
    <source>
        <dbReference type="SAM" id="Phobius"/>
    </source>
</evidence>
<reference evidence="10" key="1">
    <citation type="journal article" date="2015" name="PLoS Genet.">
        <title>Genome Sequence and Transcriptome Analyses of Chrysochromulina tobin: Metabolic Tools for Enhanced Algal Fitness in the Prominent Order Prymnesiales (Haptophyceae).</title>
        <authorList>
            <person name="Hovde B.T."/>
            <person name="Deodato C.R."/>
            <person name="Hunsperger H.M."/>
            <person name="Ryken S.A."/>
            <person name="Yost W."/>
            <person name="Jha R.K."/>
            <person name="Patterson J."/>
            <person name="Monnat R.J. Jr."/>
            <person name="Barlow S.B."/>
            <person name="Starkenburg S.R."/>
            <person name="Cattolico R.A."/>
        </authorList>
    </citation>
    <scope>NUCLEOTIDE SEQUENCE</scope>
    <source>
        <strain evidence="10">CCMP291</strain>
    </source>
</reference>
<evidence type="ECO:0000256" key="1">
    <source>
        <dbReference type="ARBA" id="ARBA00004141"/>
    </source>
</evidence>
<evidence type="ECO:0000256" key="4">
    <source>
        <dbReference type="ARBA" id="ARBA00022989"/>
    </source>
</evidence>
<dbReference type="GO" id="GO:0022857">
    <property type="term" value="F:transmembrane transporter activity"/>
    <property type="evidence" value="ECO:0007669"/>
    <property type="project" value="InterPro"/>
</dbReference>
<dbReference type="PROSITE" id="PS00217">
    <property type="entry name" value="SUGAR_TRANSPORT_2"/>
    <property type="match status" value="1"/>
</dbReference>
<dbReference type="Proteomes" id="UP000037460">
    <property type="component" value="Unassembled WGS sequence"/>
</dbReference>
<feature type="transmembrane region" description="Helical" evidence="6">
    <location>
        <begin position="237"/>
        <end position="255"/>
    </location>
</feature>
<evidence type="ECO:0000313" key="9">
    <source>
        <dbReference type="EMBL" id="KOO24612.1"/>
    </source>
</evidence>
<feature type="signal peptide" evidence="7">
    <location>
        <begin position="1"/>
        <end position="24"/>
    </location>
</feature>
<accession>A0A0M0JE30</accession>
<feature type="chain" id="PRO_5005601658" evidence="7">
    <location>
        <begin position="25"/>
        <end position="280"/>
    </location>
</feature>
<protein>
    <submittedName>
        <fullName evidence="9">3-hydroxyphenylpropionic transporter</fullName>
    </submittedName>
</protein>
<dbReference type="InterPro" id="IPR020846">
    <property type="entry name" value="MFS_dom"/>
</dbReference>
<dbReference type="InterPro" id="IPR005828">
    <property type="entry name" value="MFS_sugar_transport-like"/>
</dbReference>
<feature type="transmembrane region" description="Helical" evidence="6">
    <location>
        <begin position="174"/>
        <end position="192"/>
    </location>
</feature>
<feature type="transmembrane region" description="Helical" evidence="6">
    <location>
        <begin position="110"/>
        <end position="131"/>
    </location>
</feature>
<keyword evidence="2" id="KW-0813">Transport</keyword>
<keyword evidence="5 6" id="KW-0472">Membrane</keyword>
<dbReference type="SUPFAM" id="SSF103473">
    <property type="entry name" value="MFS general substrate transporter"/>
    <property type="match status" value="1"/>
</dbReference>
<keyword evidence="7" id="KW-0732">Signal</keyword>
<evidence type="ECO:0000256" key="2">
    <source>
        <dbReference type="ARBA" id="ARBA00022448"/>
    </source>
</evidence>
<name>A0A0M0JE30_9EUKA</name>
<dbReference type="Pfam" id="PF00083">
    <property type="entry name" value="Sugar_tr"/>
    <property type="match status" value="1"/>
</dbReference>
<proteinExistence type="predicted"/>
<keyword evidence="10" id="KW-1185">Reference proteome</keyword>
<comment type="caution">
    <text evidence="9">The sequence shown here is derived from an EMBL/GenBank/DDBJ whole genome shotgun (WGS) entry which is preliminary data.</text>
</comment>
<evidence type="ECO:0000256" key="5">
    <source>
        <dbReference type="ARBA" id="ARBA00023136"/>
    </source>
</evidence>
<dbReference type="Gene3D" id="1.20.1250.20">
    <property type="entry name" value="MFS general substrate transporter like domains"/>
    <property type="match status" value="1"/>
</dbReference>
<feature type="transmembrane region" description="Helical" evidence="6">
    <location>
        <begin position="204"/>
        <end position="225"/>
    </location>
</feature>
<feature type="domain" description="Major facilitator superfamily (MFS) profile" evidence="8">
    <location>
        <begin position="75"/>
        <end position="280"/>
    </location>
</feature>
<keyword evidence="4 6" id="KW-1133">Transmembrane helix</keyword>
<organism evidence="9 10">
    <name type="scientific">Chrysochromulina tobinii</name>
    <dbReference type="NCBI Taxonomy" id="1460289"/>
    <lineage>
        <taxon>Eukaryota</taxon>
        <taxon>Haptista</taxon>
        <taxon>Haptophyta</taxon>
        <taxon>Prymnesiophyceae</taxon>
        <taxon>Prymnesiales</taxon>
        <taxon>Chrysochromulinaceae</taxon>
        <taxon>Chrysochromulina</taxon>
    </lineage>
</organism>
<dbReference type="InterPro" id="IPR005829">
    <property type="entry name" value="Sugar_transporter_CS"/>
</dbReference>
<dbReference type="OrthoDB" id="5969161at2759"/>
<dbReference type="EMBL" id="JWZX01003074">
    <property type="protein sequence ID" value="KOO24612.1"/>
    <property type="molecule type" value="Genomic_DNA"/>
</dbReference>
<dbReference type="PROSITE" id="PS50850">
    <property type="entry name" value="MFS"/>
    <property type="match status" value="1"/>
</dbReference>
<evidence type="ECO:0000256" key="7">
    <source>
        <dbReference type="SAM" id="SignalP"/>
    </source>
</evidence>
<sequence length="280" mass="29117">MHPLATASLLLPSLLSPHCPTCAASRQRISILSMEVHENESSGPVQVLVQPADPDPMDRLMEVVTTSGSGAYGIMFGCVVIVALHSLMAFGTLTGIFLDSSIARDLALPVELVALSKSLVFFGWIPGALLGGPAGDRLGRKRAAVLFSLVASVGLLATGLTPAGSCAALLGSRALTGIGIGGMYAPSFTLLVESSDPNRKGSIATTWTWGYVAGVAILCGLHYGTSALLSWDWRAEMLLLGAWGITFALVTQMLVTESPKYLIASGATTEGLDSARCDLP</sequence>
<evidence type="ECO:0000256" key="3">
    <source>
        <dbReference type="ARBA" id="ARBA00022692"/>
    </source>
</evidence>
<dbReference type="GO" id="GO:0016020">
    <property type="term" value="C:membrane"/>
    <property type="evidence" value="ECO:0007669"/>
    <property type="project" value="UniProtKB-SubCell"/>
</dbReference>
<dbReference type="PANTHER" id="PTHR23511:SF34">
    <property type="entry name" value="SYNAPTIC VESICLE GLYCOPROTEIN 2"/>
    <property type="match status" value="1"/>
</dbReference>